<reference key="2">
    <citation type="submission" date="2011-08" db="EMBL/GenBank/DDBJ databases">
        <title>Genome sequence of Naumovozyma castellii.</title>
        <authorList>
            <person name="Gordon J.L."/>
            <person name="Armisen D."/>
            <person name="Proux-Wera E."/>
            <person name="OhEigeartaigh S.S."/>
            <person name="Byrne K.P."/>
            <person name="Wolfe K.H."/>
        </authorList>
    </citation>
    <scope>NUCLEOTIDE SEQUENCE</scope>
    <source>
        <strain>Type strain:CBS 4309</strain>
    </source>
</reference>
<dbReference type="GeneID" id="96904117"/>
<sequence length="366" mass="42779">MTDLTSQKFPSDWELEPRYNLIYYATKSCMQKCICSKEEQTEKREQGCSIQYNWEFENYYDICILKHPKLCELYNEFAQYPLISKNQRYKDNWASTMNYNVEEVLVVRGPYSNDTPYFQAFTKITSIEQRSLLEKYGGLSAIKQLITTELAKDIQHSPTPLMHYDDTNEIQFSFVECTSIKWLPPAIIFIKCSKYSIEHLSSYVCSTYMNLRKRYQRIDYETLQHALKKTYLQIESCLEIKRYIKPAGKIVYGFSSKCFFPKDIDKKKGFHLLGLSQDDTINMVLQCGYFPCGEFLCVSPNASFEETQEEYNYRTDDEGHTHAQLLNSDVANISSVSQYSSTNLDILVQPKPTEGILRKRNIGYLD</sequence>
<reference evidence="1 2" key="1">
    <citation type="journal article" date="2011" name="Proc. Natl. Acad. Sci. U.S.A.">
        <title>Evolutionary erosion of yeast sex chromosomes by mating-type switching accidents.</title>
        <authorList>
            <person name="Gordon J.L."/>
            <person name="Armisen D."/>
            <person name="Proux-Wera E."/>
            <person name="Oheigeartaigh S.S."/>
            <person name="Byrne K.P."/>
            <person name="Wolfe K.H."/>
        </authorList>
    </citation>
    <scope>NUCLEOTIDE SEQUENCE [LARGE SCALE GENOMIC DNA]</scope>
    <source>
        <strain evidence="2">ATCC 76901 / BCRC 22586 / CBS 4309 / NBRC 1992 / NRRL Y-12630</strain>
    </source>
</reference>
<name>G0VG70_NAUCA</name>
<evidence type="ECO:0000313" key="1">
    <source>
        <dbReference type="EMBL" id="CCC70490.1"/>
    </source>
</evidence>
<gene>
    <name evidence="1" type="primary">NCAS0E04200</name>
    <name evidence="1" type="ordered locus">NCAS_0E04200</name>
</gene>
<protein>
    <submittedName>
        <fullName evidence="1">Uncharacterized protein</fullName>
    </submittedName>
</protein>
<dbReference type="KEGG" id="ncs:NCAS_0E04200"/>
<dbReference type="HOGENOM" id="CLU_758853_0_0_1"/>
<proteinExistence type="predicted"/>
<dbReference type="RefSeq" id="XP_003676846.1">
    <property type="nucleotide sequence ID" value="XM_003676798.1"/>
</dbReference>
<dbReference type="EMBL" id="HE576756">
    <property type="protein sequence ID" value="CCC70490.1"/>
    <property type="molecule type" value="Genomic_DNA"/>
</dbReference>
<organism evidence="1 2">
    <name type="scientific">Naumovozyma castellii</name>
    <name type="common">Yeast</name>
    <name type="synonym">Saccharomyces castellii</name>
    <dbReference type="NCBI Taxonomy" id="27288"/>
    <lineage>
        <taxon>Eukaryota</taxon>
        <taxon>Fungi</taxon>
        <taxon>Dikarya</taxon>
        <taxon>Ascomycota</taxon>
        <taxon>Saccharomycotina</taxon>
        <taxon>Saccharomycetes</taxon>
        <taxon>Saccharomycetales</taxon>
        <taxon>Saccharomycetaceae</taxon>
        <taxon>Naumovozyma</taxon>
    </lineage>
</organism>
<evidence type="ECO:0000313" key="2">
    <source>
        <dbReference type="Proteomes" id="UP000001640"/>
    </source>
</evidence>
<dbReference type="InParanoid" id="G0VG70"/>
<dbReference type="AlphaFoldDB" id="G0VG70"/>
<dbReference type="Proteomes" id="UP000001640">
    <property type="component" value="Chromosome 5"/>
</dbReference>
<accession>G0VG70</accession>
<keyword evidence="2" id="KW-1185">Reference proteome</keyword>